<reference evidence="1 2" key="2">
    <citation type="submission" date="2018-11" db="EMBL/GenBank/DDBJ databases">
        <authorList>
            <consortium name="Pathogen Informatics"/>
        </authorList>
    </citation>
    <scope>NUCLEOTIDE SEQUENCE [LARGE SCALE GENOMIC DNA]</scope>
    <source>
        <strain evidence="1 2">Costa Rica</strain>
    </source>
</reference>
<accession>A0A0R3PXA2</accession>
<gene>
    <name evidence="1" type="ORF">ACOC_LOCUS10884</name>
</gene>
<evidence type="ECO:0000313" key="3">
    <source>
        <dbReference type="WBParaSite" id="ACOC_0001088301-mRNA-1"/>
    </source>
</evidence>
<proteinExistence type="predicted"/>
<keyword evidence="2" id="KW-1185">Reference proteome</keyword>
<organism evidence="3">
    <name type="scientific">Angiostrongylus costaricensis</name>
    <name type="common">Nematode worm</name>
    <dbReference type="NCBI Taxonomy" id="334426"/>
    <lineage>
        <taxon>Eukaryota</taxon>
        <taxon>Metazoa</taxon>
        <taxon>Ecdysozoa</taxon>
        <taxon>Nematoda</taxon>
        <taxon>Chromadorea</taxon>
        <taxon>Rhabditida</taxon>
        <taxon>Rhabditina</taxon>
        <taxon>Rhabditomorpha</taxon>
        <taxon>Strongyloidea</taxon>
        <taxon>Metastrongylidae</taxon>
        <taxon>Angiostrongylus</taxon>
    </lineage>
</organism>
<evidence type="ECO:0000313" key="2">
    <source>
        <dbReference type="Proteomes" id="UP000267027"/>
    </source>
</evidence>
<protein>
    <submittedName>
        <fullName evidence="1 3">Uncharacterized protein</fullName>
    </submittedName>
</protein>
<evidence type="ECO:0000313" key="1">
    <source>
        <dbReference type="EMBL" id="VDM62469.1"/>
    </source>
</evidence>
<dbReference type="Proteomes" id="UP000267027">
    <property type="component" value="Unassembled WGS sequence"/>
</dbReference>
<reference evidence="3" key="1">
    <citation type="submission" date="2017-02" db="UniProtKB">
        <authorList>
            <consortium name="WormBaseParasite"/>
        </authorList>
    </citation>
    <scope>IDENTIFICATION</scope>
</reference>
<dbReference type="WBParaSite" id="ACOC_0001088301-mRNA-1">
    <property type="protein sequence ID" value="ACOC_0001088301-mRNA-1"/>
    <property type="gene ID" value="ACOC_0001088301"/>
</dbReference>
<sequence length="62" mass="7101">LSHCHNLPVPKSRERRGQPIIDYTDEFSADPFEVLITVYYAEARTTRTSYPIIGVSKCFPIT</sequence>
<dbReference type="OrthoDB" id="5865017at2759"/>
<name>A0A0R3PXA2_ANGCS</name>
<dbReference type="EMBL" id="UYYA01004565">
    <property type="protein sequence ID" value="VDM62469.1"/>
    <property type="molecule type" value="Genomic_DNA"/>
</dbReference>
<dbReference type="AlphaFoldDB" id="A0A0R3PXA2"/>